<organism evidence="2 3">
    <name type="scientific">Mucilaginibacter aquariorum</name>
    <dbReference type="NCBI Taxonomy" id="2967225"/>
    <lineage>
        <taxon>Bacteria</taxon>
        <taxon>Pseudomonadati</taxon>
        <taxon>Bacteroidota</taxon>
        <taxon>Sphingobacteriia</taxon>
        <taxon>Sphingobacteriales</taxon>
        <taxon>Sphingobacteriaceae</taxon>
        <taxon>Mucilaginibacter</taxon>
    </lineage>
</organism>
<dbReference type="InterPro" id="IPR009325">
    <property type="entry name" value="DUF983"/>
</dbReference>
<name>A0ABT1SXD3_9SPHI</name>
<dbReference type="RefSeq" id="WP_256537228.1">
    <property type="nucleotide sequence ID" value="NZ_JANHOH010000001.1"/>
</dbReference>
<keyword evidence="1" id="KW-0472">Membrane</keyword>
<protein>
    <submittedName>
        <fullName evidence="2">DUF983 domain-containing protein</fullName>
    </submittedName>
</protein>
<comment type="caution">
    <text evidence="2">The sequence shown here is derived from an EMBL/GenBank/DDBJ whole genome shotgun (WGS) entry which is preliminary data.</text>
</comment>
<sequence>MKNLQKLPLWPALINAKCPRCRRGDMFQNRMYGFSSQVMIKKCSHCDLVYEIEPGYFYVAMLISYAMNVAEIVSASVATYVLTESINPWVYVAITIILALILSPFNFRYSRIVLLYWLTPGINYQPELSKDHEMPLQGFDC</sequence>
<evidence type="ECO:0000256" key="1">
    <source>
        <dbReference type="SAM" id="Phobius"/>
    </source>
</evidence>
<feature type="transmembrane region" description="Helical" evidence="1">
    <location>
        <begin position="56"/>
        <end position="82"/>
    </location>
</feature>
<keyword evidence="1" id="KW-1133">Transmembrane helix</keyword>
<keyword evidence="1" id="KW-0812">Transmembrane</keyword>
<dbReference type="EMBL" id="JANHOH010000001">
    <property type="protein sequence ID" value="MCQ6957017.1"/>
    <property type="molecule type" value="Genomic_DNA"/>
</dbReference>
<gene>
    <name evidence="2" type="ORF">NPE20_03575</name>
</gene>
<reference evidence="2 3" key="1">
    <citation type="submission" date="2022-07" db="EMBL/GenBank/DDBJ databases">
        <title>Mucilaginibacter sp. JC4.</title>
        <authorList>
            <person name="Le V."/>
            <person name="Ko S.-R."/>
            <person name="Ahn C.-Y."/>
            <person name="Oh H.-M."/>
        </authorList>
    </citation>
    <scope>NUCLEOTIDE SEQUENCE [LARGE SCALE GENOMIC DNA]</scope>
    <source>
        <strain evidence="2 3">JC4</strain>
    </source>
</reference>
<accession>A0ABT1SXD3</accession>
<feature type="transmembrane region" description="Helical" evidence="1">
    <location>
        <begin position="88"/>
        <end position="107"/>
    </location>
</feature>
<keyword evidence="3" id="KW-1185">Reference proteome</keyword>
<proteinExistence type="predicted"/>
<evidence type="ECO:0000313" key="2">
    <source>
        <dbReference type="EMBL" id="MCQ6957017.1"/>
    </source>
</evidence>
<dbReference type="Pfam" id="PF06170">
    <property type="entry name" value="DUF983"/>
    <property type="match status" value="1"/>
</dbReference>
<dbReference type="Proteomes" id="UP001204376">
    <property type="component" value="Unassembled WGS sequence"/>
</dbReference>
<evidence type="ECO:0000313" key="3">
    <source>
        <dbReference type="Proteomes" id="UP001204376"/>
    </source>
</evidence>